<feature type="domain" description="Carboxymuconolactone decarboxylase-like" evidence="1">
    <location>
        <begin position="58"/>
        <end position="131"/>
    </location>
</feature>
<sequence length="190" mass="20473">MDDRPLRIAAQQPDEWSDATRAELGGVVATGGSTRPVHLPGVIAHHPTLLAPYLVWAKAIALHGVLAPRDNALLALRTAVRMHSSFEWGVHADSAPTRAGLRSDELDAVGVGPSDSSWSPRDRALLQAADELHDEGSIRDLTWLSLDHDHDDAAKLEIVFVVGHYTMLSMVANSSGVPAEAHWRTLPHGS</sequence>
<proteinExistence type="predicted"/>
<accession>A0A6J7JKZ7</accession>
<name>A0A6J7JKZ7_9ZZZZ</name>
<dbReference type="Gene3D" id="1.20.1290.10">
    <property type="entry name" value="AhpD-like"/>
    <property type="match status" value="1"/>
</dbReference>
<dbReference type="PANTHER" id="PTHR34846">
    <property type="entry name" value="4-CARBOXYMUCONOLACTONE DECARBOXYLASE FAMILY PROTEIN (AFU_ORTHOLOGUE AFUA_6G11590)"/>
    <property type="match status" value="1"/>
</dbReference>
<dbReference type="Pfam" id="PF02627">
    <property type="entry name" value="CMD"/>
    <property type="match status" value="1"/>
</dbReference>
<organism evidence="3">
    <name type="scientific">freshwater metagenome</name>
    <dbReference type="NCBI Taxonomy" id="449393"/>
    <lineage>
        <taxon>unclassified sequences</taxon>
        <taxon>metagenomes</taxon>
        <taxon>ecological metagenomes</taxon>
    </lineage>
</organism>
<dbReference type="InterPro" id="IPR003779">
    <property type="entry name" value="CMD-like"/>
</dbReference>
<dbReference type="SUPFAM" id="SSF69118">
    <property type="entry name" value="AhpD-like"/>
    <property type="match status" value="1"/>
</dbReference>
<dbReference type="GO" id="GO:0051920">
    <property type="term" value="F:peroxiredoxin activity"/>
    <property type="evidence" value="ECO:0007669"/>
    <property type="project" value="InterPro"/>
</dbReference>
<reference evidence="3" key="1">
    <citation type="submission" date="2020-05" db="EMBL/GenBank/DDBJ databases">
        <authorList>
            <person name="Chiriac C."/>
            <person name="Salcher M."/>
            <person name="Ghai R."/>
            <person name="Kavagutti S V."/>
        </authorList>
    </citation>
    <scope>NUCLEOTIDE SEQUENCE</scope>
</reference>
<dbReference type="InterPro" id="IPR029032">
    <property type="entry name" value="AhpD-like"/>
</dbReference>
<evidence type="ECO:0000259" key="1">
    <source>
        <dbReference type="Pfam" id="PF02627"/>
    </source>
</evidence>
<dbReference type="PANTHER" id="PTHR34846:SF5">
    <property type="entry name" value="CARBOXYMUCONOLACTONE DECARBOXYLASE-LIKE DOMAIN-CONTAINING PROTEIN"/>
    <property type="match status" value="1"/>
</dbReference>
<evidence type="ECO:0000313" key="2">
    <source>
        <dbReference type="EMBL" id="CAB4771679.1"/>
    </source>
</evidence>
<dbReference type="AlphaFoldDB" id="A0A6J7JKZ7"/>
<gene>
    <name evidence="2" type="ORF">UFOPK2754_03126</name>
    <name evidence="3" type="ORF">UFOPK3543_03415</name>
</gene>
<dbReference type="EMBL" id="CAEZYR010000187">
    <property type="protein sequence ID" value="CAB4771679.1"/>
    <property type="molecule type" value="Genomic_DNA"/>
</dbReference>
<dbReference type="EMBL" id="CAFBMH010000272">
    <property type="protein sequence ID" value="CAB4944056.1"/>
    <property type="molecule type" value="Genomic_DNA"/>
</dbReference>
<protein>
    <submittedName>
        <fullName evidence="3">Unannotated protein</fullName>
    </submittedName>
</protein>
<evidence type="ECO:0000313" key="3">
    <source>
        <dbReference type="EMBL" id="CAB4944056.1"/>
    </source>
</evidence>